<sequence length="254" mass="29173">MHCRRDKSTIGNYYRSNHRVYVVNGITRCVPLGIFRRFQQTKHHIFPVNRVFLKPSSAQLTIPVDDAIQAIIRLPDVGIEGALSSFRGQTPKDQRPNKVLWPKLYRTYLASYPDLPRPCQIAEQGVVPHWYCPSDMSVYGRYRRIIQTGPQTPDDNRTLASPRVTPKYPTLPFMRSELILRKRFYMCRCTRDMHPHLGALTLDRITESFRVPLSSGGRHHPATLSSLVKQFVTTNARNHRMYSGSQNYSGSSNG</sequence>
<dbReference type="Proteomes" id="UP000198211">
    <property type="component" value="Unassembled WGS sequence"/>
</dbReference>
<accession>A0A225WG98</accession>
<keyword evidence="2" id="KW-1185">Reference proteome</keyword>
<name>A0A225WG98_9STRA</name>
<comment type="caution">
    <text evidence="1">The sequence shown here is derived from an EMBL/GenBank/DDBJ whole genome shotgun (WGS) entry which is preliminary data.</text>
</comment>
<evidence type="ECO:0000313" key="2">
    <source>
        <dbReference type="Proteomes" id="UP000198211"/>
    </source>
</evidence>
<proteinExistence type="predicted"/>
<dbReference type="EMBL" id="NBNE01001035">
    <property type="protein sequence ID" value="OWZ15890.1"/>
    <property type="molecule type" value="Genomic_DNA"/>
</dbReference>
<dbReference type="OrthoDB" id="125206at2759"/>
<organism evidence="1 2">
    <name type="scientific">Phytophthora megakarya</name>
    <dbReference type="NCBI Taxonomy" id="4795"/>
    <lineage>
        <taxon>Eukaryota</taxon>
        <taxon>Sar</taxon>
        <taxon>Stramenopiles</taxon>
        <taxon>Oomycota</taxon>
        <taxon>Peronosporomycetes</taxon>
        <taxon>Peronosporales</taxon>
        <taxon>Peronosporaceae</taxon>
        <taxon>Phytophthora</taxon>
    </lineage>
</organism>
<reference evidence="2" key="1">
    <citation type="submission" date="2017-03" db="EMBL/GenBank/DDBJ databases">
        <title>Phytopthora megakarya and P. palmivora, two closely related causual agents of cacao black pod achieved similar genome size and gene model numbers by different mechanisms.</title>
        <authorList>
            <person name="Ali S."/>
            <person name="Shao J."/>
            <person name="Larry D.J."/>
            <person name="Kronmiller B."/>
            <person name="Shen D."/>
            <person name="Strem M.D."/>
            <person name="Melnick R.L."/>
            <person name="Guiltinan M.J."/>
            <person name="Tyler B.M."/>
            <person name="Meinhardt L.W."/>
            <person name="Bailey B.A."/>
        </authorList>
    </citation>
    <scope>NUCLEOTIDE SEQUENCE [LARGE SCALE GENOMIC DNA]</scope>
    <source>
        <strain evidence="2">zdho120</strain>
    </source>
</reference>
<protein>
    <submittedName>
        <fullName evidence="1">Uncharacterized protein</fullName>
    </submittedName>
</protein>
<evidence type="ECO:0000313" key="1">
    <source>
        <dbReference type="EMBL" id="OWZ15890.1"/>
    </source>
</evidence>
<dbReference type="AlphaFoldDB" id="A0A225WG98"/>
<gene>
    <name evidence="1" type="ORF">PHMEG_00010396</name>
</gene>